<evidence type="ECO:0000256" key="2">
    <source>
        <dbReference type="ARBA" id="ARBA00022729"/>
    </source>
</evidence>
<dbReference type="Proteomes" id="UP000002280">
    <property type="component" value="Chromosome 6"/>
</dbReference>
<dbReference type="Bgee" id="ENSMODG00000016576">
    <property type="expression patterns" value="Expressed in spermatocyte and 3 other cell types or tissues"/>
</dbReference>
<evidence type="ECO:0000256" key="7">
    <source>
        <dbReference type="SAM" id="SignalP"/>
    </source>
</evidence>
<dbReference type="PROSITE" id="PS50240">
    <property type="entry name" value="TRYPSIN_DOM"/>
    <property type="match status" value="1"/>
</dbReference>
<evidence type="ECO:0000313" key="9">
    <source>
        <dbReference type="Ensembl" id="ENSMODP00000020695.3"/>
    </source>
</evidence>
<dbReference type="CDD" id="cd00190">
    <property type="entry name" value="Tryp_SPc"/>
    <property type="match status" value="1"/>
</dbReference>
<accession>F7D3E0</accession>
<dbReference type="InterPro" id="IPR033116">
    <property type="entry name" value="TRYPSIN_SER"/>
</dbReference>
<dbReference type="MEROPS" id="S01.414"/>
<dbReference type="SMART" id="SM00020">
    <property type="entry name" value="Tryp_SPc"/>
    <property type="match status" value="1"/>
</dbReference>
<evidence type="ECO:0000256" key="3">
    <source>
        <dbReference type="ARBA" id="ARBA00022801"/>
    </source>
</evidence>
<dbReference type="OrthoDB" id="10051896at2759"/>
<dbReference type="GO" id="GO:0006508">
    <property type="term" value="P:proteolysis"/>
    <property type="evidence" value="ECO:0000318"/>
    <property type="project" value="GO_Central"/>
</dbReference>
<dbReference type="GO" id="GO:0004252">
    <property type="term" value="F:serine-type endopeptidase activity"/>
    <property type="evidence" value="ECO:0000318"/>
    <property type="project" value="GO_Central"/>
</dbReference>
<dbReference type="PANTHER" id="PTHR24253:SF159">
    <property type="entry name" value="SERINE PROTEASE 42"/>
    <property type="match status" value="1"/>
</dbReference>
<keyword evidence="10" id="KW-1185">Reference proteome</keyword>
<dbReference type="HOGENOM" id="CLU_006842_0_4_1"/>
<dbReference type="KEGG" id="mdo:107649624"/>
<dbReference type="FunCoup" id="F7D3E0">
    <property type="interactions" value="74"/>
</dbReference>
<dbReference type="InterPro" id="IPR009003">
    <property type="entry name" value="Peptidase_S1_PA"/>
</dbReference>
<dbReference type="SUPFAM" id="SSF50494">
    <property type="entry name" value="Trypsin-like serine proteases"/>
    <property type="match status" value="1"/>
</dbReference>
<evidence type="ECO:0000259" key="8">
    <source>
        <dbReference type="PROSITE" id="PS50240"/>
    </source>
</evidence>
<dbReference type="FunFam" id="2.40.10.10:FF:000039">
    <property type="entry name" value="Brain-specific serine protease 4"/>
    <property type="match status" value="1"/>
</dbReference>
<reference evidence="9 10" key="1">
    <citation type="journal article" date="2007" name="Nature">
        <title>Genome of the marsupial Monodelphis domestica reveals innovation in non-coding sequences.</title>
        <authorList>
            <person name="Mikkelsen T.S."/>
            <person name="Wakefield M.J."/>
            <person name="Aken B."/>
            <person name="Amemiya C.T."/>
            <person name="Chang J.L."/>
            <person name="Duke S."/>
            <person name="Garber M."/>
            <person name="Gentles A.J."/>
            <person name="Goodstadt L."/>
            <person name="Heger A."/>
            <person name="Jurka J."/>
            <person name="Kamal M."/>
            <person name="Mauceli E."/>
            <person name="Searle S.M."/>
            <person name="Sharpe T."/>
            <person name="Baker M.L."/>
            <person name="Batzer M.A."/>
            <person name="Benos P.V."/>
            <person name="Belov K."/>
            <person name="Clamp M."/>
            <person name="Cook A."/>
            <person name="Cuff J."/>
            <person name="Das R."/>
            <person name="Davidow L."/>
            <person name="Deakin J.E."/>
            <person name="Fazzari M.J."/>
            <person name="Glass J.L."/>
            <person name="Grabherr M."/>
            <person name="Greally J.M."/>
            <person name="Gu W."/>
            <person name="Hore T.A."/>
            <person name="Huttley G.A."/>
            <person name="Kleber M."/>
            <person name="Jirtle R.L."/>
            <person name="Koina E."/>
            <person name="Lee J.T."/>
            <person name="Mahony S."/>
            <person name="Marra M.A."/>
            <person name="Miller R.D."/>
            <person name="Nicholls R.D."/>
            <person name="Oda M."/>
            <person name="Papenfuss A.T."/>
            <person name="Parra Z.E."/>
            <person name="Pollock D.D."/>
            <person name="Ray D.A."/>
            <person name="Schein J.E."/>
            <person name="Speed T.P."/>
            <person name="Thompson K."/>
            <person name="VandeBerg J.L."/>
            <person name="Wade C.M."/>
            <person name="Walker J.A."/>
            <person name="Waters P.D."/>
            <person name="Webber C."/>
            <person name="Weidman J.R."/>
            <person name="Xie X."/>
            <person name="Zody M.C."/>
            <person name="Baldwin J."/>
            <person name="Abdouelleil A."/>
            <person name="Abdulkadir J."/>
            <person name="Abebe A."/>
            <person name="Abera B."/>
            <person name="Abreu J."/>
            <person name="Acer S.C."/>
            <person name="Aftuck L."/>
            <person name="Alexander A."/>
            <person name="An P."/>
            <person name="Anderson E."/>
            <person name="Anderson S."/>
            <person name="Arachi H."/>
            <person name="Azer M."/>
            <person name="Bachantsang P."/>
            <person name="Barry A."/>
            <person name="Bayul T."/>
            <person name="Berlin A."/>
            <person name="Bessette D."/>
            <person name="Bloom T."/>
            <person name="Bloom T."/>
            <person name="Boguslavskiy L."/>
            <person name="Bonnet C."/>
            <person name="Boukhgalter B."/>
            <person name="Bourzgui I."/>
            <person name="Brown A."/>
            <person name="Cahill P."/>
            <person name="Channer S."/>
            <person name="Cheshatsang Y."/>
            <person name="Chuda L."/>
            <person name="Citroen M."/>
            <person name="Collymore A."/>
            <person name="Cooke P."/>
            <person name="Costello M."/>
            <person name="D'Aco K."/>
            <person name="Daza R."/>
            <person name="De Haan G."/>
            <person name="DeGray S."/>
            <person name="DeMaso C."/>
            <person name="Dhargay N."/>
            <person name="Dooley K."/>
            <person name="Dooley E."/>
            <person name="Doricent M."/>
            <person name="Dorje P."/>
            <person name="Dorjee K."/>
            <person name="Dupes A."/>
            <person name="Elong R."/>
            <person name="Falk J."/>
            <person name="Farina A."/>
            <person name="Faro S."/>
            <person name="Ferguson D."/>
            <person name="Fisher S."/>
            <person name="Foley C.D."/>
            <person name="Franke A."/>
            <person name="Friedrich D."/>
            <person name="Gadbois L."/>
            <person name="Gearin G."/>
            <person name="Gearin C.R."/>
            <person name="Giannoukos G."/>
            <person name="Goode T."/>
            <person name="Graham J."/>
            <person name="Grandbois E."/>
            <person name="Grewal S."/>
            <person name="Gyaltsen K."/>
            <person name="Hafez N."/>
            <person name="Hagos B."/>
            <person name="Hall J."/>
            <person name="Henson C."/>
            <person name="Hollinger A."/>
            <person name="Honan T."/>
            <person name="Huard M.D."/>
            <person name="Hughes L."/>
            <person name="Hurhula B."/>
            <person name="Husby M.E."/>
            <person name="Kamat A."/>
            <person name="Kanga B."/>
            <person name="Kashin S."/>
            <person name="Khazanovich D."/>
            <person name="Kisner P."/>
            <person name="Lance K."/>
            <person name="Lara M."/>
            <person name="Lee W."/>
            <person name="Lennon N."/>
            <person name="Letendre F."/>
            <person name="LeVine R."/>
            <person name="Lipovsky A."/>
            <person name="Liu X."/>
            <person name="Liu J."/>
            <person name="Liu S."/>
            <person name="Lokyitsang T."/>
            <person name="Lokyitsang Y."/>
            <person name="Lubonja R."/>
            <person name="Lui A."/>
            <person name="MacDonald P."/>
            <person name="Magnisalis V."/>
            <person name="Maru K."/>
            <person name="Matthews C."/>
            <person name="McCusker W."/>
            <person name="McDonough S."/>
            <person name="Mehta T."/>
            <person name="Meldrim J."/>
            <person name="Meneus L."/>
            <person name="Mihai O."/>
            <person name="Mihalev A."/>
            <person name="Mihova T."/>
            <person name="Mittelman R."/>
            <person name="Mlenga V."/>
            <person name="Montmayeur A."/>
            <person name="Mulrain L."/>
            <person name="Navidi A."/>
            <person name="Naylor J."/>
            <person name="Negash T."/>
            <person name="Nguyen T."/>
            <person name="Nguyen N."/>
            <person name="Nicol R."/>
            <person name="Norbu C."/>
            <person name="Norbu N."/>
            <person name="Novod N."/>
            <person name="O'Neill B."/>
            <person name="Osman S."/>
            <person name="Markiewicz E."/>
            <person name="Oyono O.L."/>
            <person name="Patti C."/>
            <person name="Phunkhang P."/>
            <person name="Pierre F."/>
            <person name="Priest M."/>
            <person name="Raghuraman S."/>
            <person name="Rege F."/>
            <person name="Reyes R."/>
            <person name="Rise C."/>
            <person name="Rogov P."/>
            <person name="Ross K."/>
            <person name="Ryan E."/>
            <person name="Settipalli S."/>
            <person name="Shea T."/>
            <person name="Sherpa N."/>
            <person name="Shi L."/>
            <person name="Shih D."/>
            <person name="Sparrow T."/>
            <person name="Spaulding J."/>
            <person name="Stalker J."/>
            <person name="Stange-Thomann N."/>
            <person name="Stavropoulos S."/>
            <person name="Stone C."/>
            <person name="Strader C."/>
            <person name="Tesfaye S."/>
            <person name="Thomson T."/>
            <person name="Thoulutsang Y."/>
            <person name="Thoulutsang D."/>
            <person name="Topham K."/>
            <person name="Topping I."/>
            <person name="Tsamla T."/>
            <person name="Vassiliev H."/>
            <person name="Vo A."/>
            <person name="Wangchuk T."/>
            <person name="Wangdi T."/>
            <person name="Weiand M."/>
            <person name="Wilkinson J."/>
            <person name="Wilson A."/>
            <person name="Yadav S."/>
            <person name="Young G."/>
            <person name="Yu Q."/>
            <person name="Zembek L."/>
            <person name="Zhong D."/>
            <person name="Zimmer A."/>
            <person name="Zwirko Z."/>
            <person name="Jaffe D.B."/>
            <person name="Alvarez P."/>
            <person name="Brockman W."/>
            <person name="Butler J."/>
            <person name="Chin C."/>
            <person name="Gnerre S."/>
            <person name="MacCallum I."/>
            <person name="Graves J.A."/>
            <person name="Ponting C.P."/>
            <person name="Breen M."/>
            <person name="Samollow P.B."/>
            <person name="Lander E.S."/>
            <person name="Lindblad-Toh K."/>
        </authorList>
    </citation>
    <scope>NUCLEOTIDE SEQUENCE [LARGE SCALE GENOMIC DNA]</scope>
</reference>
<dbReference type="InterPro" id="IPR018114">
    <property type="entry name" value="TRYPSIN_HIS"/>
</dbReference>
<protein>
    <submittedName>
        <fullName evidence="9">Testisin-like</fullName>
    </submittedName>
</protein>
<dbReference type="PANTHER" id="PTHR24253">
    <property type="entry name" value="TRANSMEMBRANE PROTEASE SERINE"/>
    <property type="match status" value="1"/>
</dbReference>
<dbReference type="Ensembl" id="ENSMODT00000021062.4">
    <property type="protein sequence ID" value="ENSMODP00000020695.3"/>
    <property type="gene ID" value="ENSMODG00000016576.4"/>
</dbReference>
<dbReference type="PROSITE" id="PS00134">
    <property type="entry name" value="TRYPSIN_HIS"/>
    <property type="match status" value="1"/>
</dbReference>
<dbReference type="OMA" id="FPESISH"/>
<evidence type="ECO:0000256" key="4">
    <source>
        <dbReference type="ARBA" id="ARBA00023157"/>
    </source>
</evidence>
<keyword evidence="4" id="KW-1015">Disulfide bond</keyword>
<dbReference type="InParanoid" id="F7D3E0"/>
<dbReference type="STRING" id="13616.ENSMODP00000020695"/>
<keyword evidence="1 6" id="KW-0645">Protease</keyword>
<organism evidence="9 10">
    <name type="scientific">Monodelphis domestica</name>
    <name type="common">Gray short-tailed opossum</name>
    <dbReference type="NCBI Taxonomy" id="13616"/>
    <lineage>
        <taxon>Eukaryota</taxon>
        <taxon>Metazoa</taxon>
        <taxon>Chordata</taxon>
        <taxon>Craniata</taxon>
        <taxon>Vertebrata</taxon>
        <taxon>Euteleostomi</taxon>
        <taxon>Mammalia</taxon>
        <taxon>Metatheria</taxon>
        <taxon>Didelphimorphia</taxon>
        <taxon>Didelphidae</taxon>
        <taxon>Monodelphis</taxon>
    </lineage>
</organism>
<keyword evidence="2 7" id="KW-0732">Signal</keyword>
<sequence length="342" mass="39003">MRPTWQAHPETLNRQAMSWLCLILLLPLLLEAHRYQVCGRRIYSGRIKGGKDSSVTRWPWQASLLYKNHHLCGGTLIHQYWVLTAAHCFLNFQNPRHWKVQLGSDTLRIPRFNIKRLFRYSVTKIILHPNYCDKPPKDIALLQLRSPAFLKINIQPVCLPDSTDTFKNVTMCWITGWGKTDKGKPLKKPWILQEAEVFFIDQKTCDQNYQKILNDKKDVPSIFDDMLCAGYLEGKKDACQGDSGGPLVCEVNKIWYQAGIISWGIGCGSPYFPGVYTNVSFHISWIQEVIKSKSSTQDPTCVLLLLLLLPPLLLLNTNPSLFPESISHESCLAFGKYGHGLT</sequence>
<dbReference type="GeneTree" id="ENSGT00940000155138"/>
<feature type="domain" description="Peptidase S1" evidence="8">
    <location>
        <begin position="47"/>
        <end position="291"/>
    </location>
</feature>
<dbReference type="GeneID" id="107649624"/>
<evidence type="ECO:0000256" key="1">
    <source>
        <dbReference type="ARBA" id="ARBA00022670"/>
    </source>
</evidence>
<gene>
    <name evidence="9" type="primary">LOC107649624</name>
</gene>
<reference evidence="9" key="3">
    <citation type="submission" date="2025-09" db="UniProtKB">
        <authorList>
            <consortium name="Ensembl"/>
        </authorList>
    </citation>
    <scope>IDENTIFICATION</scope>
</reference>
<evidence type="ECO:0000313" key="10">
    <source>
        <dbReference type="Proteomes" id="UP000002280"/>
    </source>
</evidence>
<dbReference type="InterPro" id="IPR001254">
    <property type="entry name" value="Trypsin_dom"/>
</dbReference>
<keyword evidence="5" id="KW-0325">Glycoprotein</keyword>
<keyword evidence="6" id="KW-0720">Serine protease</keyword>
<dbReference type="InterPro" id="IPR001314">
    <property type="entry name" value="Peptidase_S1A"/>
</dbReference>
<dbReference type="PRINTS" id="PR00722">
    <property type="entry name" value="CHYMOTRYPSIN"/>
</dbReference>
<dbReference type="RefSeq" id="XP_016279614.1">
    <property type="nucleotide sequence ID" value="XM_016424128.2"/>
</dbReference>
<name>F7D3E0_MONDO</name>
<proteinExistence type="predicted"/>
<feature type="signal peptide" evidence="7">
    <location>
        <begin position="1"/>
        <end position="32"/>
    </location>
</feature>
<reference evidence="9" key="2">
    <citation type="submission" date="2025-08" db="UniProtKB">
        <authorList>
            <consortium name="Ensembl"/>
        </authorList>
    </citation>
    <scope>IDENTIFICATION</scope>
</reference>
<dbReference type="AlphaFoldDB" id="F7D3E0"/>
<dbReference type="Pfam" id="PF00089">
    <property type="entry name" value="Trypsin"/>
    <property type="match status" value="1"/>
</dbReference>
<dbReference type="InterPro" id="IPR043504">
    <property type="entry name" value="Peptidase_S1_PA_chymotrypsin"/>
</dbReference>
<dbReference type="PROSITE" id="PS00135">
    <property type="entry name" value="TRYPSIN_SER"/>
    <property type="match status" value="1"/>
</dbReference>
<evidence type="ECO:0000256" key="5">
    <source>
        <dbReference type="ARBA" id="ARBA00023180"/>
    </source>
</evidence>
<keyword evidence="3 6" id="KW-0378">Hydrolase</keyword>
<dbReference type="GO" id="GO:0005615">
    <property type="term" value="C:extracellular space"/>
    <property type="evidence" value="ECO:0000318"/>
    <property type="project" value="GO_Central"/>
</dbReference>
<feature type="chain" id="PRO_5003349951" evidence="7">
    <location>
        <begin position="33"/>
        <end position="342"/>
    </location>
</feature>
<dbReference type="eggNOG" id="KOG3627">
    <property type="taxonomic scope" value="Eukaryota"/>
</dbReference>
<dbReference type="Gene3D" id="2.40.10.10">
    <property type="entry name" value="Trypsin-like serine proteases"/>
    <property type="match status" value="1"/>
</dbReference>
<evidence type="ECO:0000256" key="6">
    <source>
        <dbReference type="RuleBase" id="RU363034"/>
    </source>
</evidence>